<feature type="compositionally biased region" description="Low complexity" evidence="3">
    <location>
        <begin position="211"/>
        <end position="221"/>
    </location>
</feature>
<evidence type="ECO:0000313" key="5">
    <source>
        <dbReference type="EMBL" id="MBD8507823.1"/>
    </source>
</evidence>
<organism evidence="5 6">
    <name type="scientific">Lolliginicoccus lacisalsi</name>
    <dbReference type="NCBI Taxonomy" id="2742202"/>
    <lineage>
        <taxon>Bacteria</taxon>
        <taxon>Bacillati</taxon>
        <taxon>Actinomycetota</taxon>
        <taxon>Actinomycetes</taxon>
        <taxon>Mycobacteriales</taxon>
        <taxon>Hoyosellaceae</taxon>
        <taxon>Lolliginicoccus</taxon>
    </lineage>
</organism>
<protein>
    <recommendedName>
        <fullName evidence="7">Mce-associated membrane protein</fullName>
    </recommendedName>
</protein>
<dbReference type="AlphaFoldDB" id="A0A927JET4"/>
<keyword evidence="4" id="KW-0812">Transmembrane</keyword>
<keyword evidence="4" id="KW-1133">Transmembrane helix</keyword>
<accession>A0A927JET4</accession>
<keyword evidence="2 4" id="KW-0472">Membrane</keyword>
<evidence type="ECO:0000313" key="6">
    <source>
        <dbReference type="Proteomes" id="UP000642993"/>
    </source>
</evidence>
<dbReference type="EMBL" id="JACYWE010000011">
    <property type="protein sequence ID" value="MBD8507823.1"/>
    <property type="molecule type" value="Genomic_DNA"/>
</dbReference>
<name>A0A927JET4_9ACTN</name>
<dbReference type="RefSeq" id="WP_192040289.1">
    <property type="nucleotide sequence ID" value="NZ_JACYWE010000011.1"/>
</dbReference>
<feature type="transmembrane region" description="Helical" evidence="4">
    <location>
        <begin position="21"/>
        <end position="45"/>
    </location>
</feature>
<evidence type="ECO:0000256" key="4">
    <source>
        <dbReference type="SAM" id="Phobius"/>
    </source>
</evidence>
<evidence type="ECO:0000256" key="3">
    <source>
        <dbReference type="SAM" id="MobiDB-lite"/>
    </source>
</evidence>
<dbReference type="PANTHER" id="PTHR37042">
    <property type="entry name" value="OUTER MEMBRANE PROTEIN RV1973"/>
    <property type="match status" value="1"/>
</dbReference>
<dbReference type="PANTHER" id="PTHR37042:SF4">
    <property type="entry name" value="OUTER MEMBRANE PROTEIN RV1973"/>
    <property type="match status" value="1"/>
</dbReference>
<comment type="caution">
    <text evidence="5">The sequence shown here is derived from an EMBL/GenBank/DDBJ whole genome shotgun (WGS) entry which is preliminary data.</text>
</comment>
<keyword evidence="6" id="KW-1185">Reference proteome</keyword>
<gene>
    <name evidence="5" type="ORF">HT102_15140</name>
</gene>
<dbReference type="GO" id="GO:0016020">
    <property type="term" value="C:membrane"/>
    <property type="evidence" value="ECO:0007669"/>
    <property type="project" value="UniProtKB-SubCell"/>
</dbReference>
<evidence type="ECO:0000256" key="2">
    <source>
        <dbReference type="ARBA" id="ARBA00023136"/>
    </source>
</evidence>
<evidence type="ECO:0000256" key="1">
    <source>
        <dbReference type="ARBA" id="ARBA00004370"/>
    </source>
</evidence>
<comment type="subcellular location">
    <subcellularLocation>
        <location evidence="1">Membrane</location>
    </subcellularLocation>
</comment>
<dbReference type="Proteomes" id="UP000642993">
    <property type="component" value="Unassembled WGS sequence"/>
</dbReference>
<proteinExistence type="predicted"/>
<feature type="region of interest" description="Disordered" evidence="3">
    <location>
        <begin position="183"/>
        <end position="227"/>
    </location>
</feature>
<sequence length="227" mass="23754">MSEKQGTESGTKTDTPQRHSGATIALGVIAVLLIGAIGWLAWVWWGVFDGRGVATERDRVLTAAHGAVVTMNSLDGDDPEGTLEEIRTVITGEDINAQIDQAEEALLGRDTEGRRISVEVTDIALESFDAEAGIAEVFAVLNQTAERPDTGNVVQRVIAGMTMTKVDGKWLVSASDYVALSTPIVGGPGEGDAQQDPAVPGEAPAPQPEDGAPQQEGGEAPQPEEGE</sequence>
<evidence type="ECO:0008006" key="7">
    <source>
        <dbReference type="Google" id="ProtNLM"/>
    </source>
</evidence>
<reference evidence="5" key="1">
    <citation type="submission" date="2020-09" db="EMBL/GenBank/DDBJ databases">
        <title>Hoyosella lacisalsi sp. nov., a halotolerant actinobacterium isolated from soil of Lake Gudzhirganskoe.</title>
        <authorList>
            <person name="Yang Q."/>
            <person name="Guo P.Y."/>
            <person name="Liu S.W."/>
            <person name="Li F.N."/>
            <person name="Sun C.H."/>
        </authorList>
    </citation>
    <scope>NUCLEOTIDE SEQUENCE</scope>
    <source>
        <strain evidence="5">G463</strain>
    </source>
</reference>